<dbReference type="EMBL" id="JBEWLZ010000001">
    <property type="protein sequence ID" value="MET1488371.1"/>
    <property type="molecule type" value="Genomic_DNA"/>
</dbReference>
<comment type="caution">
    <text evidence="1">The sequence shown here is derived from an EMBL/GenBank/DDBJ whole genome shotgun (WGS) entry which is preliminary data.</text>
</comment>
<evidence type="ECO:0000313" key="1">
    <source>
        <dbReference type="EMBL" id="MET1488371.1"/>
    </source>
</evidence>
<name>A0ABV2CKE4_9RHOO</name>
<keyword evidence="2" id="KW-1185">Reference proteome</keyword>
<accession>A0ABV2CKE4</accession>
<evidence type="ECO:0000313" key="2">
    <source>
        <dbReference type="Proteomes" id="UP001548590"/>
    </source>
</evidence>
<protein>
    <submittedName>
        <fullName evidence="1">Uncharacterized protein</fullName>
    </submittedName>
</protein>
<dbReference type="RefSeq" id="WP_345926432.1">
    <property type="nucleotide sequence ID" value="NZ_JBDIVF010000003.1"/>
</dbReference>
<sequence>MPESLLSKPGGFMQVSVEQIRISAQLLVMDALLESARAGGAPAVSANEIALGHILRMLAEPRTIDPAGLDHALQSCQGAQSLC</sequence>
<gene>
    <name evidence="1" type="ORF">ABVT11_00930</name>
</gene>
<dbReference type="Proteomes" id="UP001548590">
    <property type="component" value="Unassembled WGS sequence"/>
</dbReference>
<reference evidence="1 2" key="1">
    <citation type="submission" date="2024-07" db="EMBL/GenBank/DDBJ databases">
        <title>Uliginosibacterium paludis KCTC:42655.</title>
        <authorList>
            <person name="Kim M.K."/>
        </authorList>
    </citation>
    <scope>NUCLEOTIDE SEQUENCE [LARGE SCALE GENOMIC DNA]</scope>
    <source>
        <strain evidence="1 2">KCTC 42655</strain>
    </source>
</reference>
<proteinExistence type="predicted"/>
<organism evidence="1 2">
    <name type="scientific">Uliginosibacterium paludis</name>
    <dbReference type="NCBI Taxonomy" id="1615952"/>
    <lineage>
        <taxon>Bacteria</taxon>
        <taxon>Pseudomonadati</taxon>
        <taxon>Pseudomonadota</taxon>
        <taxon>Betaproteobacteria</taxon>
        <taxon>Rhodocyclales</taxon>
        <taxon>Zoogloeaceae</taxon>
        <taxon>Uliginosibacterium</taxon>
    </lineage>
</organism>